<comment type="caution">
    <text evidence="1">The sequence shown here is derived from an EMBL/GenBank/DDBJ whole genome shotgun (WGS) entry which is preliminary data.</text>
</comment>
<evidence type="ECO:0000313" key="2">
    <source>
        <dbReference type="Proteomes" id="UP001367508"/>
    </source>
</evidence>
<evidence type="ECO:0000313" key="1">
    <source>
        <dbReference type="EMBL" id="KAK7299016.1"/>
    </source>
</evidence>
<sequence length="286" mass="31444">MPPIRIRTDIAYFLGLQEHLSLPFRRWTGIFDWNEGTRKGITNSDFYHHWKEALAKAGWIATGLISRNPSVNGISSYQSSPFLCLDSHIKCCLRAYPQSLITAGFTTGKSQAITKLQATHAKQLTKPSYSNRTRSSTHKNIEYQYIVHRAVNEISASDQALGQLSVSAAIESVLGGRFNGNDSGTIESAGLGRSVSQGLSVSAVGDRESVGEKDTIADAEFWPFSLVFKRILGACTDCCKTLQSYRSAVVLAVMASCLLPLGRLFTNRIGKKHRMQLLNALLLLSE</sequence>
<proteinExistence type="predicted"/>
<dbReference type="Proteomes" id="UP001367508">
    <property type="component" value="Unassembled WGS sequence"/>
</dbReference>
<organism evidence="1 2">
    <name type="scientific">Canavalia gladiata</name>
    <name type="common">Sword bean</name>
    <name type="synonym">Dolichos gladiatus</name>
    <dbReference type="NCBI Taxonomy" id="3824"/>
    <lineage>
        <taxon>Eukaryota</taxon>
        <taxon>Viridiplantae</taxon>
        <taxon>Streptophyta</taxon>
        <taxon>Embryophyta</taxon>
        <taxon>Tracheophyta</taxon>
        <taxon>Spermatophyta</taxon>
        <taxon>Magnoliopsida</taxon>
        <taxon>eudicotyledons</taxon>
        <taxon>Gunneridae</taxon>
        <taxon>Pentapetalae</taxon>
        <taxon>rosids</taxon>
        <taxon>fabids</taxon>
        <taxon>Fabales</taxon>
        <taxon>Fabaceae</taxon>
        <taxon>Papilionoideae</taxon>
        <taxon>50 kb inversion clade</taxon>
        <taxon>NPAAA clade</taxon>
        <taxon>indigoferoid/millettioid clade</taxon>
        <taxon>Phaseoleae</taxon>
        <taxon>Canavalia</taxon>
    </lineage>
</organism>
<gene>
    <name evidence="1" type="ORF">VNO77_46176</name>
</gene>
<keyword evidence="2" id="KW-1185">Reference proteome</keyword>
<reference evidence="1 2" key="1">
    <citation type="submission" date="2024-01" db="EMBL/GenBank/DDBJ databases">
        <title>The genomes of 5 underutilized Papilionoideae crops provide insights into root nodulation and disease resistanc.</title>
        <authorList>
            <person name="Jiang F."/>
        </authorList>
    </citation>
    <scope>NUCLEOTIDE SEQUENCE [LARGE SCALE GENOMIC DNA]</scope>
    <source>
        <strain evidence="1">LVBAO_FW01</strain>
        <tissue evidence="1">Leaves</tissue>
    </source>
</reference>
<protein>
    <submittedName>
        <fullName evidence="1">Uncharacterized protein</fullName>
    </submittedName>
</protein>
<name>A0AAN9PHW3_CANGL</name>
<dbReference type="EMBL" id="JAYMYQ010000022">
    <property type="protein sequence ID" value="KAK7299016.1"/>
    <property type="molecule type" value="Genomic_DNA"/>
</dbReference>
<dbReference type="AlphaFoldDB" id="A0AAN9PHW3"/>
<accession>A0AAN9PHW3</accession>